<proteinExistence type="predicted"/>
<evidence type="ECO:0000313" key="1">
    <source>
        <dbReference type="EMBL" id="MFC6356954.1"/>
    </source>
</evidence>
<sequence length="159" mass="17200">MPAPPAPSPPRRVLSRTALAGTTAVACFGLLSGCSTLSVVTAVTRPAEAAIFRDLADAEKNATGVELPSWLPDDAENIRIKVRTDGSGAIMMFDSAGIDNSECTTKEVVRVPHLRDSWWPEHLPGHAIGCERWGTVSDRGHVYAWTSHDVRVAVDSRRR</sequence>
<accession>A0ABW1VGD3</accession>
<dbReference type="EMBL" id="JBHSTP010000003">
    <property type="protein sequence ID" value="MFC6356954.1"/>
    <property type="molecule type" value="Genomic_DNA"/>
</dbReference>
<gene>
    <name evidence="1" type="ORF">ACFQB0_12640</name>
</gene>
<dbReference type="RefSeq" id="WP_386732192.1">
    <property type="nucleotide sequence ID" value="NZ_JBHSTP010000003.1"/>
</dbReference>
<comment type="caution">
    <text evidence="1">The sequence shown here is derived from an EMBL/GenBank/DDBJ whole genome shotgun (WGS) entry which is preliminary data.</text>
</comment>
<protein>
    <recommendedName>
        <fullName evidence="3">Lipoprotein</fullName>
    </recommendedName>
</protein>
<organism evidence="1 2">
    <name type="scientific">Luethyella okanaganae</name>
    <dbReference type="NCBI Taxonomy" id="69372"/>
    <lineage>
        <taxon>Bacteria</taxon>
        <taxon>Bacillati</taxon>
        <taxon>Actinomycetota</taxon>
        <taxon>Actinomycetes</taxon>
        <taxon>Micrococcales</taxon>
        <taxon>Microbacteriaceae</taxon>
        <taxon>Luethyella</taxon>
    </lineage>
</organism>
<evidence type="ECO:0000313" key="2">
    <source>
        <dbReference type="Proteomes" id="UP001596306"/>
    </source>
</evidence>
<name>A0ABW1VGD3_9MICO</name>
<keyword evidence="2" id="KW-1185">Reference proteome</keyword>
<reference evidence="2" key="1">
    <citation type="journal article" date="2019" name="Int. J. Syst. Evol. Microbiol.">
        <title>The Global Catalogue of Microorganisms (GCM) 10K type strain sequencing project: providing services to taxonomists for standard genome sequencing and annotation.</title>
        <authorList>
            <consortium name="The Broad Institute Genomics Platform"/>
            <consortium name="The Broad Institute Genome Sequencing Center for Infectious Disease"/>
            <person name="Wu L."/>
            <person name="Ma J."/>
        </authorList>
    </citation>
    <scope>NUCLEOTIDE SEQUENCE [LARGE SCALE GENOMIC DNA]</scope>
    <source>
        <strain evidence="2">CCUG 43304</strain>
    </source>
</reference>
<evidence type="ECO:0008006" key="3">
    <source>
        <dbReference type="Google" id="ProtNLM"/>
    </source>
</evidence>
<dbReference type="Proteomes" id="UP001596306">
    <property type="component" value="Unassembled WGS sequence"/>
</dbReference>